<dbReference type="Proteomes" id="UP000199322">
    <property type="component" value="Unassembled WGS sequence"/>
</dbReference>
<evidence type="ECO:0000256" key="1">
    <source>
        <dbReference type="ARBA" id="ARBA00005054"/>
    </source>
</evidence>
<comment type="function">
    <text evidence="4">Catalyzes the transfer of a formyl group from 10-formyltetrahydrofolate to 5-phospho-ribosyl-glycinamide (GAR), producing 5-phospho-ribosyl-N-formylglycinamide (FGAR) and tetrahydrofolate.</text>
</comment>
<dbReference type="RefSeq" id="WP_244885752.1">
    <property type="nucleotide sequence ID" value="NZ_FMYV01000010.1"/>
</dbReference>
<keyword evidence="2 4" id="KW-0808">Transferase</keyword>
<accession>A0A1G6Q2F4</accession>
<dbReference type="SUPFAM" id="SSF53328">
    <property type="entry name" value="Formyltransferase"/>
    <property type="match status" value="1"/>
</dbReference>
<comment type="similarity">
    <text evidence="4">Belongs to the GART family.</text>
</comment>
<feature type="binding site" evidence="4">
    <location>
        <begin position="12"/>
        <end position="14"/>
    </location>
    <ligand>
        <name>N(1)-(5-phospho-beta-D-ribosyl)glycinamide</name>
        <dbReference type="ChEBI" id="CHEBI:143788"/>
    </ligand>
</feature>
<dbReference type="STRING" id="28234.SAMN04488588_1960"/>
<dbReference type="EC" id="2.1.2.2" evidence="4"/>
<proteinExistence type="inferred from homology"/>
<feature type="binding site" evidence="4">
    <location>
        <begin position="85"/>
        <end position="88"/>
    </location>
    <ligand>
        <name>(6R)-10-formyltetrahydrofolate</name>
        <dbReference type="ChEBI" id="CHEBI:195366"/>
    </ligand>
</feature>
<dbReference type="UniPathway" id="UPA00074">
    <property type="reaction ID" value="UER00126"/>
</dbReference>
<dbReference type="CDD" id="cd08645">
    <property type="entry name" value="FMT_core_GART"/>
    <property type="match status" value="1"/>
</dbReference>
<feature type="binding site" evidence="4">
    <location>
        <position position="100"/>
    </location>
    <ligand>
        <name>(6R)-10-formyltetrahydrofolate</name>
        <dbReference type="ChEBI" id="CHEBI:195366"/>
    </ligand>
</feature>
<dbReference type="NCBIfam" id="TIGR00639">
    <property type="entry name" value="PurN"/>
    <property type="match status" value="1"/>
</dbReference>
<evidence type="ECO:0000313" key="6">
    <source>
        <dbReference type="EMBL" id="SDC86431.1"/>
    </source>
</evidence>
<gene>
    <name evidence="4" type="primary">purN</name>
    <name evidence="6" type="ORF">SAMN04488588_1960</name>
</gene>
<keyword evidence="7" id="KW-1185">Reference proteome</keyword>
<dbReference type="GO" id="GO:0005829">
    <property type="term" value="C:cytosol"/>
    <property type="evidence" value="ECO:0007669"/>
    <property type="project" value="TreeGrafter"/>
</dbReference>
<protein>
    <recommendedName>
        <fullName evidence="4">Phosphoribosylglycinamide formyltransferase</fullName>
        <ecNumber evidence="4">2.1.2.2</ecNumber>
    </recommendedName>
    <alternativeName>
        <fullName evidence="4">5'-phosphoribosylglycinamide transformylase</fullName>
    </alternativeName>
    <alternativeName>
        <fullName evidence="4">GAR transformylase</fullName>
        <shortName evidence="4">GART</shortName>
    </alternativeName>
</protein>
<dbReference type="EMBL" id="FMYV01000010">
    <property type="protein sequence ID" value="SDC86431.1"/>
    <property type="molecule type" value="Genomic_DNA"/>
</dbReference>
<feature type="domain" description="Formyl transferase N-terminal" evidence="5">
    <location>
        <begin position="2"/>
        <end position="175"/>
    </location>
</feature>
<keyword evidence="3 4" id="KW-0658">Purine biosynthesis</keyword>
<evidence type="ECO:0000256" key="3">
    <source>
        <dbReference type="ARBA" id="ARBA00022755"/>
    </source>
</evidence>
<dbReference type="GO" id="GO:0004644">
    <property type="term" value="F:phosphoribosylglycinamide formyltransferase activity"/>
    <property type="evidence" value="ECO:0007669"/>
    <property type="project" value="UniProtKB-UniRule"/>
</dbReference>
<reference evidence="6 7" key="1">
    <citation type="submission" date="2016-10" db="EMBL/GenBank/DDBJ databases">
        <authorList>
            <person name="de Groot N.N."/>
        </authorList>
    </citation>
    <scope>NUCLEOTIDE SEQUENCE [LARGE SCALE GENOMIC DNA]</scope>
    <source>
        <strain evidence="6 7">WG14</strain>
    </source>
</reference>
<feature type="site" description="Raises pKa of active site His" evidence="4">
    <location>
        <position position="138"/>
    </location>
</feature>
<dbReference type="HAMAP" id="MF_01930">
    <property type="entry name" value="PurN"/>
    <property type="match status" value="1"/>
</dbReference>
<feature type="binding site" evidence="4">
    <location>
        <position position="60"/>
    </location>
    <ligand>
        <name>(6R)-10-formyltetrahydrofolate</name>
        <dbReference type="ChEBI" id="CHEBI:195366"/>
    </ligand>
</feature>
<dbReference type="InterPro" id="IPR004607">
    <property type="entry name" value="GART"/>
</dbReference>
<name>A0A1G6Q2F4_9BACT</name>
<dbReference type="PANTHER" id="PTHR43369:SF2">
    <property type="entry name" value="PHOSPHORIBOSYLGLYCINAMIDE FORMYLTRANSFERASE"/>
    <property type="match status" value="1"/>
</dbReference>
<dbReference type="InterPro" id="IPR036477">
    <property type="entry name" value="Formyl_transf_N_sf"/>
</dbReference>
<dbReference type="AlphaFoldDB" id="A0A1G6Q2F4"/>
<organism evidence="6 7">
    <name type="scientific">Geotoga petraea</name>
    <dbReference type="NCBI Taxonomy" id="28234"/>
    <lineage>
        <taxon>Bacteria</taxon>
        <taxon>Thermotogati</taxon>
        <taxon>Thermotogota</taxon>
        <taxon>Thermotogae</taxon>
        <taxon>Petrotogales</taxon>
        <taxon>Petrotogaceae</taxon>
        <taxon>Geotoga</taxon>
    </lineage>
</organism>
<evidence type="ECO:0000313" key="7">
    <source>
        <dbReference type="Proteomes" id="UP000199322"/>
    </source>
</evidence>
<evidence type="ECO:0000256" key="2">
    <source>
        <dbReference type="ARBA" id="ARBA00022679"/>
    </source>
</evidence>
<dbReference type="Pfam" id="PF00551">
    <property type="entry name" value="Formyl_trans_N"/>
    <property type="match status" value="1"/>
</dbReference>
<comment type="pathway">
    <text evidence="1 4">Purine metabolism; IMP biosynthesis via de novo pathway; N(2)-formyl-N(1)-(5-phospho-D-ribosyl)glycinamide from N(1)-(5-phospho-D-ribosyl)glycinamide (10-formyl THF route): step 1/1.</text>
</comment>
<evidence type="ECO:0000259" key="5">
    <source>
        <dbReference type="Pfam" id="PF00551"/>
    </source>
</evidence>
<dbReference type="InterPro" id="IPR002376">
    <property type="entry name" value="Formyl_transf_N"/>
</dbReference>
<dbReference type="Gene3D" id="3.40.50.170">
    <property type="entry name" value="Formyl transferase, N-terminal domain"/>
    <property type="match status" value="1"/>
</dbReference>
<sequence length="181" mass="20714">MKKIVIMASGNGSNFENIVKKLGNQVDIELFSENKNAYVIKRAEKLKVKTHIIDFKSYYRDEYDEKLYNLLKKQTPELIVLAGYMKLLSPKIVDKFKIINIHPSLLPAFPGVNSIKKAYNYGVKITGVTVHWVDNGIDTGKIIEQKSLKIDKGISLEKLEEKIHEIEHEIYPCVLKKLLGL</sequence>
<dbReference type="GO" id="GO:0006189">
    <property type="term" value="P:'de novo' IMP biosynthetic process"/>
    <property type="evidence" value="ECO:0007669"/>
    <property type="project" value="UniProtKB-UniRule"/>
</dbReference>
<feature type="active site" description="Proton donor" evidence="4">
    <location>
        <position position="102"/>
    </location>
</feature>
<evidence type="ECO:0000256" key="4">
    <source>
        <dbReference type="HAMAP-Rule" id="MF_01930"/>
    </source>
</evidence>
<comment type="catalytic activity">
    <reaction evidence="4">
        <text>N(1)-(5-phospho-beta-D-ribosyl)glycinamide + (6R)-10-formyltetrahydrofolate = N(2)-formyl-N(1)-(5-phospho-beta-D-ribosyl)glycinamide + (6S)-5,6,7,8-tetrahydrofolate + H(+)</text>
        <dbReference type="Rhea" id="RHEA:15053"/>
        <dbReference type="ChEBI" id="CHEBI:15378"/>
        <dbReference type="ChEBI" id="CHEBI:57453"/>
        <dbReference type="ChEBI" id="CHEBI:143788"/>
        <dbReference type="ChEBI" id="CHEBI:147286"/>
        <dbReference type="ChEBI" id="CHEBI:195366"/>
        <dbReference type="EC" id="2.1.2.2"/>
    </reaction>
</comment>
<dbReference type="PANTHER" id="PTHR43369">
    <property type="entry name" value="PHOSPHORIBOSYLGLYCINAMIDE FORMYLTRANSFERASE"/>
    <property type="match status" value="1"/>
</dbReference>